<reference evidence="4" key="1">
    <citation type="submission" date="2018-05" db="EMBL/GenBank/DDBJ databases">
        <title>Draft genome of Mucuna pruriens seed.</title>
        <authorList>
            <person name="Nnadi N.E."/>
            <person name="Vos R."/>
            <person name="Hasami M.H."/>
            <person name="Devisetty U.K."/>
            <person name="Aguiy J.C."/>
        </authorList>
    </citation>
    <scope>NUCLEOTIDE SEQUENCE [LARGE SCALE GENOMIC DNA]</scope>
    <source>
        <strain evidence="4">JCA_2017</strain>
    </source>
</reference>
<organism evidence="4 5">
    <name type="scientific">Mucuna pruriens</name>
    <name type="common">Velvet bean</name>
    <name type="synonym">Dolichos pruriens</name>
    <dbReference type="NCBI Taxonomy" id="157652"/>
    <lineage>
        <taxon>Eukaryota</taxon>
        <taxon>Viridiplantae</taxon>
        <taxon>Streptophyta</taxon>
        <taxon>Embryophyta</taxon>
        <taxon>Tracheophyta</taxon>
        <taxon>Spermatophyta</taxon>
        <taxon>Magnoliopsida</taxon>
        <taxon>eudicotyledons</taxon>
        <taxon>Gunneridae</taxon>
        <taxon>Pentapetalae</taxon>
        <taxon>rosids</taxon>
        <taxon>fabids</taxon>
        <taxon>Fabales</taxon>
        <taxon>Fabaceae</taxon>
        <taxon>Papilionoideae</taxon>
        <taxon>50 kb inversion clade</taxon>
        <taxon>NPAAA clade</taxon>
        <taxon>indigoferoid/millettioid clade</taxon>
        <taxon>Phaseoleae</taxon>
        <taxon>Mucuna</taxon>
    </lineage>
</organism>
<dbReference type="PANTHER" id="PTHR33223">
    <property type="entry name" value="CCHC-TYPE DOMAIN-CONTAINING PROTEIN"/>
    <property type="match status" value="1"/>
</dbReference>
<evidence type="ECO:0000313" key="4">
    <source>
        <dbReference type="EMBL" id="RDY07949.1"/>
    </source>
</evidence>
<gene>
    <name evidence="4" type="ORF">CR513_07889</name>
</gene>
<dbReference type="Pfam" id="PF03732">
    <property type="entry name" value="Retrotrans_gag"/>
    <property type="match status" value="1"/>
</dbReference>
<dbReference type="STRING" id="157652.A0A371HYV0"/>
<evidence type="ECO:0000256" key="2">
    <source>
        <dbReference type="SAM" id="MobiDB-lite"/>
    </source>
</evidence>
<evidence type="ECO:0000256" key="1">
    <source>
        <dbReference type="SAM" id="Coils"/>
    </source>
</evidence>
<feature type="domain" description="Retrotransposon gag" evidence="3">
    <location>
        <begin position="112"/>
        <end position="199"/>
    </location>
</feature>
<dbReference type="AlphaFoldDB" id="A0A371HYV0"/>
<dbReference type="PANTHER" id="PTHR33223:SF10">
    <property type="entry name" value="AMINOTRANSFERASE-LIKE PLANT MOBILE DOMAIN-CONTAINING PROTEIN"/>
    <property type="match status" value="1"/>
</dbReference>
<keyword evidence="5" id="KW-1185">Reference proteome</keyword>
<evidence type="ECO:0000259" key="3">
    <source>
        <dbReference type="Pfam" id="PF03732"/>
    </source>
</evidence>
<evidence type="ECO:0000313" key="5">
    <source>
        <dbReference type="Proteomes" id="UP000257109"/>
    </source>
</evidence>
<dbReference type="InterPro" id="IPR005162">
    <property type="entry name" value="Retrotrans_gag_dom"/>
</dbReference>
<feature type="compositionally biased region" description="Basic and acidic residues" evidence="2">
    <location>
        <begin position="238"/>
        <end position="254"/>
    </location>
</feature>
<name>A0A371HYV0_MUCPR</name>
<feature type="non-terminal residue" evidence="4">
    <location>
        <position position="1"/>
    </location>
</feature>
<feature type="non-terminal residue" evidence="4">
    <location>
        <position position="289"/>
    </location>
</feature>
<proteinExistence type="predicted"/>
<protein>
    <recommendedName>
        <fullName evidence="3">Retrotransposon gag domain-containing protein</fullName>
    </recommendedName>
</protein>
<feature type="compositionally biased region" description="Polar residues" evidence="2">
    <location>
        <begin position="257"/>
        <end position="266"/>
    </location>
</feature>
<dbReference type="EMBL" id="QJKJ01001371">
    <property type="protein sequence ID" value="RDY07949.1"/>
    <property type="molecule type" value="Genomic_DNA"/>
</dbReference>
<comment type="caution">
    <text evidence="4">The sequence shown here is derived from an EMBL/GenBank/DDBJ whole genome shotgun (WGS) entry which is preliminary data.</text>
</comment>
<feature type="region of interest" description="Disordered" evidence="2">
    <location>
        <begin position="238"/>
        <end position="266"/>
    </location>
</feature>
<keyword evidence="1" id="KW-0175">Coiled coil</keyword>
<feature type="coiled-coil region" evidence="1">
    <location>
        <begin position="7"/>
        <end position="52"/>
    </location>
</feature>
<sequence length="289" mass="33489">DEQSRLNAEAEQRQAEVEERYRLAEERHLEAKKMAEQREEELRQQIAALRAASGHDQTGQLFCKEIDETPIPLNFREVVVEPFDKRQDPYAHLQAFQTQMYISGGNDKLSCKLFPGTLRGVAMQWMTTLPPRSIQTFKDLAGSFVSQFATNKEVADLFDIKQVEGKSLKGYLTRSNHATVRVDDPDQKFFVKAFQKGLRAGPFNDALALKRPSKMEEIHTRAEKHDQLERRKVERKFEHKDARCPAKAKEDKHQMPARTNDSTQHFTPLNEKRAQIMHEIFHTTLLEFP</sequence>
<accession>A0A371HYV0</accession>
<dbReference type="Proteomes" id="UP000257109">
    <property type="component" value="Unassembled WGS sequence"/>
</dbReference>